<evidence type="ECO:0008006" key="9">
    <source>
        <dbReference type="Google" id="ProtNLM"/>
    </source>
</evidence>
<dbReference type="InterPro" id="IPR023235">
    <property type="entry name" value="FAM105"/>
</dbReference>
<feature type="compositionally biased region" description="Polar residues" evidence="6">
    <location>
        <begin position="311"/>
        <end position="325"/>
    </location>
</feature>
<comment type="subcellular location">
    <subcellularLocation>
        <location evidence="1">Cytoplasm</location>
    </subcellularLocation>
</comment>
<dbReference type="GO" id="GO:1990108">
    <property type="term" value="P:protein linear deubiquitination"/>
    <property type="evidence" value="ECO:0007669"/>
    <property type="project" value="InterPro"/>
</dbReference>
<proteinExistence type="inferred from homology"/>
<sequence length="749" mass="82039">MGNSCCPAESPCGSVEERSVLLKDDSKPAACTGDTVGVGTCGPGGDDDLRKTPDEAVEATMKVPSYDNIETELKNTQENRPTQTESLQTATSCPHNISPRTGNGARAQDKDTLTNAAADSSPAQQLQCTPNSLQNGKPTTEWEVFPPSNAEEKEGKASPNEDRPADDVSHTEQKACVKKASHTETNTGEQIGEITNPHDEDDEEEAAAAAAASRVAGDEAVCESEDMSTHNEEISVLNSAPSAPLGQLLPISMISQLPNPQPLSCAATDGSETNASSEFREELQKQQSHNVAKASSEPEPEGLDCSEDEQNSYSPVTEPESTTPAQACESFKPDLKPDPECLTMSLTEVSEEEMMLEEMDKAEDVTKAKDDHEINVELETQVGRVPSDEVEACVGEEGEVQELTITVEESETTAEVEVEESVIASVSAAQKDNGHQDSEEDLYRGAEELNASEQITLPDMGTQLLKVEERCSLSTAVGILTYSEREWKGNTAKSALIKKGYKEMSHRFSSLRRVRGDNYCALRATLFQVLSHSTQLPTWLQDDDITSLPKHLQAQEGLISQWTFPSDCLLEDRGDATQRLGGYMELLQNKWRAAVDCSSAAERQQLCERLFQCGEEELGLLEAVKLLMLGRAVELYGCMQAGGDVPLFCWLLFARDSSDCPRSFLSNHLSRVGLSAGMEQVEMFLLGYALHCTIQVYRLYKADTEEFVTYYPDDHIDEWQSVCLITEDDRHYNVPVVEAAEFHKELSSS</sequence>
<dbReference type="OrthoDB" id="5962728at2759"/>
<comment type="similarity">
    <text evidence="2">Belongs to the peptidase C65 family. Otulin subfamily.</text>
</comment>
<feature type="compositionally biased region" description="Polar residues" evidence="6">
    <location>
        <begin position="113"/>
        <end position="138"/>
    </location>
</feature>
<feature type="site" description="Linear diubiquitin binding" evidence="5">
    <location>
        <position position="706"/>
    </location>
</feature>
<evidence type="ECO:0000313" key="8">
    <source>
        <dbReference type="Proteomes" id="UP000694680"/>
    </source>
</evidence>
<feature type="region of interest" description="Disordered" evidence="6">
    <location>
        <begin position="66"/>
        <end position="340"/>
    </location>
</feature>
<dbReference type="PANTHER" id="PTHR33662">
    <property type="entry name" value="OTU DEUBIQUITINASE WITH LINEAR LINKAGE-SPECIFICITY A-RELATED"/>
    <property type="match status" value="1"/>
</dbReference>
<dbReference type="Pfam" id="PF16218">
    <property type="entry name" value="Peptidase_C101"/>
    <property type="match status" value="1"/>
</dbReference>
<evidence type="ECO:0000256" key="1">
    <source>
        <dbReference type="ARBA" id="ARBA00004496"/>
    </source>
</evidence>
<reference evidence="7" key="2">
    <citation type="submission" date="2025-08" db="UniProtKB">
        <authorList>
            <consortium name="Ensembl"/>
        </authorList>
    </citation>
    <scope>IDENTIFICATION</scope>
</reference>
<dbReference type="PRINTS" id="PR02055">
    <property type="entry name" value="PROTEINF105"/>
</dbReference>
<accession>A0A8C5H5A8</accession>
<dbReference type="GO" id="GO:0004843">
    <property type="term" value="F:cysteine-type deubiquitinase activity"/>
    <property type="evidence" value="ECO:0007669"/>
    <property type="project" value="InterPro"/>
</dbReference>
<protein>
    <recommendedName>
        <fullName evidence="9">OTU domain-containing protein</fullName>
    </recommendedName>
</protein>
<feature type="compositionally biased region" description="Polar residues" evidence="6">
    <location>
        <begin position="78"/>
        <end position="101"/>
    </location>
</feature>
<reference evidence="7" key="3">
    <citation type="submission" date="2025-09" db="UniProtKB">
        <authorList>
            <consortium name="Ensembl"/>
        </authorList>
    </citation>
    <scope>IDENTIFICATION</scope>
</reference>
<dbReference type="PRINTS" id="PR02057">
    <property type="entry name" value="PROTEINF105B"/>
</dbReference>
<feature type="region of interest" description="Linear diubiquitin binding" evidence="5">
    <location>
        <begin position="515"/>
        <end position="517"/>
    </location>
</feature>
<feature type="compositionally biased region" description="Basic and acidic residues" evidence="6">
    <location>
        <begin position="150"/>
        <end position="175"/>
    </location>
</feature>
<dbReference type="PANTHER" id="PTHR33662:SF3">
    <property type="entry name" value="FIBROUS SHEATH CABYR-BINDING PROTEIN-LIKE-RELATED"/>
    <property type="match status" value="1"/>
</dbReference>
<evidence type="ECO:0000256" key="2">
    <source>
        <dbReference type="ARBA" id="ARBA00010267"/>
    </source>
</evidence>
<name>A0A8C5H5A8_GOUWI</name>
<evidence type="ECO:0000256" key="6">
    <source>
        <dbReference type="SAM" id="MobiDB-lite"/>
    </source>
</evidence>
<evidence type="ECO:0000313" key="7">
    <source>
        <dbReference type="Ensembl" id="ENSGWIP00000039724.1"/>
    </source>
</evidence>
<evidence type="ECO:0000256" key="3">
    <source>
        <dbReference type="ARBA" id="ARBA00022490"/>
    </source>
</evidence>
<dbReference type="InterPro" id="IPR023237">
    <property type="entry name" value="Otulin"/>
</dbReference>
<evidence type="ECO:0000256" key="4">
    <source>
        <dbReference type="PIRSR" id="PIRSR623237-1"/>
    </source>
</evidence>
<evidence type="ECO:0000256" key="5">
    <source>
        <dbReference type="PIRSR" id="PIRSR623237-2"/>
    </source>
</evidence>
<feature type="region of interest" description="Linear diubiquitin binding" evidence="5">
    <location>
        <begin position="486"/>
        <end position="487"/>
    </location>
</feature>
<feature type="compositionally biased region" description="Acidic residues" evidence="6">
    <location>
        <begin position="298"/>
        <end position="310"/>
    </location>
</feature>
<dbReference type="Ensembl" id="ENSGWIT00000043184.1">
    <property type="protein sequence ID" value="ENSGWIP00000039724.1"/>
    <property type="gene ID" value="ENSGWIG00000020151.1"/>
</dbReference>
<reference evidence="7" key="1">
    <citation type="submission" date="2020-06" db="EMBL/GenBank/DDBJ databases">
        <authorList>
            <consortium name="Wellcome Sanger Institute Data Sharing"/>
        </authorList>
    </citation>
    <scope>NUCLEOTIDE SEQUENCE [LARGE SCALE GENOMIC DNA]</scope>
</reference>
<feature type="active site" evidence="4">
    <location>
        <position position="731"/>
    </location>
</feature>
<feature type="region of interest" description="Disordered" evidence="6">
    <location>
        <begin position="26"/>
        <end position="52"/>
    </location>
</feature>
<dbReference type="AlphaFoldDB" id="A0A8C5H5A8"/>
<dbReference type="Proteomes" id="UP000694680">
    <property type="component" value="Chromosome 20"/>
</dbReference>
<feature type="region of interest" description="Linear diubiquitin binding" evidence="5">
    <location>
        <begin position="728"/>
        <end position="730"/>
    </location>
</feature>
<keyword evidence="3" id="KW-0963">Cytoplasm</keyword>
<gene>
    <name evidence="7" type="primary">otulin</name>
</gene>
<organism evidence="7 8">
    <name type="scientific">Gouania willdenowi</name>
    <name type="common">Blunt-snouted clingfish</name>
    <name type="synonym">Lepadogaster willdenowi</name>
    <dbReference type="NCBI Taxonomy" id="441366"/>
    <lineage>
        <taxon>Eukaryota</taxon>
        <taxon>Metazoa</taxon>
        <taxon>Chordata</taxon>
        <taxon>Craniata</taxon>
        <taxon>Vertebrata</taxon>
        <taxon>Euteleostomi</taxon>
        <taxon>Actinopterygii</taxon>
        <taxon>Neopterygii</taxon>
        <taxon>Teleostei</taxon>
        <taxon>Neoteleostei</taxon>
        <taxon>Acanthomorphata</taxon>
        <taxon>Ovalentaria</taxon>
        <taxon>Blenniimorphae</taxon>
        <taxon>Blenniiformes</taxon>
        <taxon>Gobiesocoidei</taxon>
        <taxon>Gobiesocidae</taxon>
        <taxon>Gobiesocinae</taxon>
        <taxon>Gouania</taxon>
    </lineage>
</organism>
<feature type="compositionally biased region" description="Low complexity" evidence="6">
    <location>
        <begin position="207"/>
        <end position="219"/>
    </location>
</feature>
<keyword evidence="8" id="KW-1185">Reference proteome</keyword>
<dbReference type="GO" id="GO:0005737">
    <property type="term" value="C:cytoplasm"/>
    <property type="evidence" value="ECO:0007669"/>
    <property type="project" value="UniProtKB-SubCell"/>
</dbReference>
<feature type="active site" evidence="4">
    <location>
        <position position="517"/>
    </location>
</feature>
<feature type="active site" description="Nucleophile" evidence="4">
    <location>
        <position position="520"/>
    </location>
</feature>